<dbReference type="InterPro" id="IPR033453">
    <property type="entry name" value="Glyco_hydro_30_TIM-barrel"/>
</dbReference>
<evidence type="ECO:0000256" key="2">
    <source>
        <dbReference type="ARBA" id="ARBA00022729"/>
    </source>
</evidence>
<feature type="domain" description="Glycosyl hydrolase family 30 TIM-barrel" evidence="5">
    <location>
        <begin position="2"/>
        <end position="123"/>
    </location>
</feature>
<keyword evidence="3 4" id="KW-0378">Hydrolase</keyword>
<sequence length="190" mass="21207">MDDVLQYKNTEDYVTGVGFQWAGKGAIEAVHAKYPDMQLMQTETECGDGSNDWKAAEYTFNLMKHYFENGANSYMYWNMVLDETGKSQWGGWKQNSMISIDSNTKAIKYNPEFYLMKHLSAFVAPGSVKLSASGDTNNALAFYNKANNEVTVLAYNNTSEAQELALNINNEIVKVALDGKSFNTLAVSLN</sequence>
<dbReference type="PANTHER" id="PTHR11069">
    <property type="entry name" value="GLUCOSYLCERAMIDASE"/>
    <property type="match status" value="1"/>
</dbReference>
<accession>A0A090WY48</accession>
<dbReference type="SUPFAM" id="SSF51445">
    <property type="entry name" value="(Trans)glycosidases"/>
    <property type="match status" value="1"/>
</dbReference>
<reference evidence="6 7" key="1">
    <citation type="journal article" date="2014" name="Genome Announc.">
        <title>Draft Genome Sequences of Marine Flavobacterium Algibacter lectus Strains SS8 and NR4.</title>
        <authorList>
            <person name="Takatani N."/>
            <person name="Nakanishi M."/>
            <person name="Meirelles P."/>
            <person name="Mino S."/>
            <person name="Suda W."/>
            <person name="Oshima K."/>
            <person name="Hattori M."/>
            <person name="Ohkuma M."/>
            <person name="Hosokawa M."/>
            <person name="Miyashita K."/>
            <person name="Thompson F.L."/>
            <person name="Niwa A."/>
            <person name="Sawabe T."/>
            <person name="Sawabe T."/>
        </authorList>
    </citation>
    <scope>NUCLEOTIDE SEQUENCE [LARGE SCALE GENOMIC DNA]</scope>
    <source>
        <strain evidence="7">JCM19274</strain>
    </source>
</reference>
<dbReference type="Gene3D" id="3.20.20.80">
    <property type="entry name" value="Glycosidases"/>
    <property type="match status" value="1"/>
</dbReference>
<comment type="similarity">
    <text evidence="1 4">Belongs to the glycosyl hydrolase 30 family.</text>
</comment>
<dbReference type="GO" id="GO:0016020">
    <property type="term" value="C:membrane"/>
    <property type="evidence" value="ECO:0007669"/>
    <property type="project" value="GOC"/>
</dbReference>
<keyword evidence="4" id="KW-0326">Glycosidase</keyword>
<dbReference type="InterPro" id="IPR017853">
    <property type="entry name" value="GH"/>
</dbReference>
<evidence type="ECO:0000313" key="6">
    <source>
        <dbReference type="EMBL" id="GAL81896.1"/>
    </source>
</evidence>
<name>A0A090WY48_9FLAO</name>
<dbReference type="AlphaFoldDB" id="A0A090WY48"/>
<dbReference type="GO" id="GO:0004348">
    <property type="term" value="F:glucosylceramidase activity"/>
    <property type="evidence" value="ECO:0007669"/>
    <property type="project" value="InterPro"/>
</dbReference>
<gene>
    <name evidence="6" type="ORF">JCM19274_2880</name>
</gene>
<evidence type="ECO:0000256" key="1">
    <source>
        <dbReference type="ARBA" id="ARBA00005382"/>
    </source>
</evidence>
<keyword evidence="2" id="KW-0732">Signal</keyword>
<dbReference type="Proteomes" id="UP000029643">
    <property type="component" value="Unassembled WGS sequence"/>
</dbReference>
<evidence type="ECO:0000313" key="7">
    <source>
        <dbReference type="Proteomes" id="UP000029643"/>
    </source>
</evidence>
<dbReference type="PANTHER" id="PTHR11069:SF23">
    <property type="entry name" value="LYSOSOMAL ACID GLUCOSYLCERAMIDASE"/>
    <property type="match status" value="1"/>
</dbReference>
<dbReference type="GO" id="GO:0006680">
    <property type="term" value="P:glucosylceramide catabolic process"/>
    <property type="evidence" value="ECO:0007669"/>
    <property type="project" value="TreeGrafter"/>
</dbReference>
<comment type="caution">
    <text evidence="6">The sequence shown here is derived from an EMBL/GenBank/DDBJ whole genome shotgun (WGS) entry which is preliminary data.</text>
</comment>
<evidence type="ECO:0000256" key="4">
    <source>
        <dbReference type="RuleBase" id="RU361188"/>
    </source>
</evidence>
<protein>
    <submittedName>
        <fullName evidence="6">O-glycosyl hydrolase family 30</fullName>
    </submittedName>
</protein>
<dbReference type="InterPro" id="IPR001139">
    <property type="entry name" value="Glyco_hydro_30"/>
</dbReference>
<dbReference type="Pfam" id="PF02055">
    <property type="entry name" value="Glyco_hydro_30"/>
    <property type="match status" value="1"/>
</dbReference>
<dbReference type="EMBL" id="BBNU01000019">
    <property type="protein sequence ID" value="GAL81896.1"/>
    <property type="molecule type" value="Genomic_DNA"/>
</dbReference>
<proteinExistence type="inferred from homology"/>
<organism evidence="6 7">
    <name type="scientific">Algibacter lectus</name>
    <dbReference type="NCBI Taxonomy" id="221126"/>
    <lineage>
        <taxon>Bacteria</taxon>
        <taxon>Pseudomonadati</taxon>
        <taxon>Bacteroidota</taxon>
        <taxon>Flavobacteriia</taxon>
        <taxon>Flavobacteriales</taxon>
        <taxon>Flavobacteriaceae</taxon>
        <taxon>Algibacter</taxon>
    </lineage>
</organism>
<evidence type="ECO:0000256" key="3">
    <source>
        <dbReference type="ARBA" id="ARBA00022801"/>
    </source>
</evidence>
<evidence type="ECO:0000259" key="5">
    <source>
        <dbReference type="Pfam" id="PF02055"/>
    </source>
</evidence>